<feature type="region of interest" description="Disordered" evidence="1">
    <location>
        <begin position="182"/>
        <end position="453"/>
    </location>
</feature>
<feature type="region of interest" description="Disordered" evidence="1">
    <location>
        <begin position="107"/>
        <end position="153"/>
    </location>
</feature>
<feature type="compositionally biased region" description="Acidic residues" evidence="1">
    <location>
        <begin position="243"/>
        <end position="257"/>
    </location>
</feature>
<dbReference type="OrthoDB" id="5421971at2759"/>
<protein>
    <submittedName>
        <fullName evidence="2">Uncharacterized protein</fullName>
    </submittedName>
</protein>
<evidence type="ECO:0000313" key="2">
    <source>
        <dbReference type="EMBL" id="KAF1987707.1"/>
    </source>
</evidence>
<feature type="compositionally biased region" description="Low complexity" evidence="1">
    <location>
        <begin position="361"/>
        <end position="386"/>
    </location>
</feature>
<evidence type="ECO:0000256" key="1">
    <source>
        <dbReference type="SAM" id="MobiDB-lite"/>
    </source>
</evidence>
<feature type="compositionally biased region" description="Polar residues" evidence="1">
    <location>
        <begin position="271"/>
        <end position="297"/>
    </location>
</feature>
<feature type="compositionally biased region" description="Polar residues" evidence="1">
    <location>
        <begin position="387"/>
        <end position="399"/>
    </location>
</feature>
<feature type="compositionally biased region" description="Basic and acidic residues" evidence="1">
    <location>
        <begin position="183"/>
        <end position="194"/>
    </location>
</feature>
<sequence>MYSRNDPRLRRRIDHALAGIESANETARTGLYTFSQRYVEPCFASTANAFHACVAPCFPTQDERRRRARGRSRGRPELNFDFYDDWDDDEDLGWGNDELDRLLAGSGGYGAASNGQPGRQRGMSYGTRRGRERDRRKSVGQGHNDDMEDPNVIPNSSYLGFMSKLPWKIGGKGLRYKPSAADLQEHPGQRRADIEQQQPLIENEDSEDEALRDSVKTHRRERSATSISGHTVDSLSSRGDLFPSEDEDDAIPLDDEFAMVLERRTTGLGDETSSGKTGAKRSSGSRMSLRTTSSQSMRPGRNREASQTQTSIKRAESGIDEEIPTLSDLKQQELQVQKEEDDETERKRIAAQKLAAKRGLASDAPTSPSSDSKLESPPASSPPVVSQINSVLASPTSEITPFPSFDAAVTPDRGRPLSPMSPHSDPATPKPKKRKESTFVPAQLPHFGAESPG</sequence>
<dbReference type="AlphaFoldDB" id="A0A6G1H3S4"/>
<dbReference type="Proteomes" id="UP000800041">
    <property type="component" value="Unassembled WGS sequence"/>
</dbReference>
<reference evidence="2" key="1">
    <citation type="journal article" date="2020" name="Stud. Mycol.">
        <title>101 Dothideomycetes genomes: a test case for predicting lifestyles and emergence of pathogens.</title>
        <authorList>
            <person name="Haridas S."/>
            <person name="Albert R."/>
            <person name="Binder M."/>
            <person name="Bloem J."/>
            <person name="Labutti K."/>
            <person name="Salamov A."/>
            <person name="Andreopoulos B."/>
            <person name="Baker S."/>
            <person name="Barry K."/>
            <person name="Bills G."/>
            <person name="Bluhm B."/>
            <person name="Cannon C."/>
            <person name="Castanera R."/>
            <person name="Culley D."/>
            <person name="Daum C."/>
            <person name="Ezra D."/>
            <person name="Gonzalez J."/>
            <person name="Henrissat B."/>
            <person name="Kuo A."/>
            <person name="Liang C."/>
            <person name="Lipzen A."/>
            <person name="Lutzoni F."/>
            <person name="Magnuson J."/>
            <person name="Mondo S."/>
            <person name="Nolan M."/>
            <person name="Ohm R."/>
            <person name="Pangilinan J."/>
            <person name="Park H.-J."/>
            <person name="Ramirez L."/>
            <person name="Alfaro M."/>
            <person name="Sun H."/>
            <person name="Tritt A."/>
            <person name="Yoshinaga Y."/>
            <person name="Zwiers L.-H."/>
            <person name="Turgeon B."/>
            <person name="Goodwin S."/>
            <person name="Spatafora J."/>
            <person name="Crous P."/>
            <person name="Grigoriev I."/>
        </authorList>
    </citation>
    <scope>NUCLEOTIDE SEQUENCE</scope>
    <source>
        <strain evidence="2">CBS 113979</strain>
    </source>
</reference>
<keyword evidence="3" id="KW-1185">Reference proteome</keyword>
<gene>
    <name evidence="2" type="ORF">K402DRAFT_392510</name>
</gene>
<dbReference type="EMBL" id="ML977151">
    <property type="protein sequence ID" value="KAF1987707.1"/>
    <property type="molecule type" value="Genomic_DNA"/>
</dbReference>
<evidence type="ECO:0000313" key="3">
    <source>
        <dbReference type="Proteomes" id="UP000800041"/>
    </source>
</evidence>
<proteinExistence type="predicted"/>
<feature type="compositionally biased region" description="Polar residues" evidence="1">
    <location>
        <begin position="224"/>
        <end position="237"/>
    </location>
</feature>
<organism evidence="2 3">
    <name type="scientific">Aulographum hederae CBS 113979</name>
    <dbReference type="NCBI Taxonomy" id="1176131"/>
    <lineage>
        <taxon>Eukaryota</taxon>
        <taxon>Fungi</taxon>
        <taxon>Dikarya</taxon>
        <taxon>Ascomycota</taxon>
        <taxon>Pezizomycotina</taxon>
        <taxon>Dothideomycetes</taxon>
        <taxon>Pleosporomycetidae</taxon>
        <taxon>Aulographales</taxon>
        <taxon>Aulographaceae</taxon>
    </lineage>
</organism>
<accession>A0A6G1H3S4</accession>
<name>A0A6G1H3S4_9PEZI</name>